<evidence type="ECO:0000256" key="3">
    <source>
        <dbReference type="ARBA" id="ARBA00022723"/>
    </source>
</evidence>
<dbReference type="SUPFAM" id="SSF88723">
    <property type="entry name" value="PIN domain-like"/>
    <property type="match status" value="1"/>
</dbReference>
<feature type="binding site" evidence="12">
    <location>
        <position position="152"/>
    </location>
    <ligand>
        <name>Mg(2+)</name>
        <dbReference type="ChEBI" id="CHEBI:18420"/>
        <label>1</label>
    </ligand>
</feature>
<evidence type="ECO:0000256" key="8">
    <source>
        <dbReference type="ARBA" id="ARBA00022842"/>
    </source>
</evidence>
<dbReference type="GO" id="GO:0006281">
    <property type="term" value="P:DNA repair"/>
    <property type="evidence" value="ECO:0007669"/>
    <property type="project" value="UniProtKB-UniRule"/>
</dbReference>
<dbReference type="SUPFAM" id="SSF47807">
    <property type="entry name" value="5' to 3' exonuclease, C-terminal subdomain"/>
    <property type="match status" value="1"/>
</dbReference>
<dbReference type="GO" id="GO:0008409">
    <property type="term" value="F:5'-3' exonuclease activity"/>
    <property type="evidence" value="ECO:0007669"/>
    <property type="project" value="UniProtKB-UniRule"/>
</dbReference>
<keyword evidence="8 12" id="KW-0460">Magnesium</keyword>
<sequence length="341" mass="38470">MGADIGDLLERDEISAKDLDGKIVAFDAFNVIYQFVTTIRGRDGQALTDTNGNITSHLAGLLYRTTSFVESGIKPVFVFDGEPPELKAETIEKRRELRDKAHEKWKLAVEKGDTAEIYKYAQASARIDPQVIDESKMLLSMMGIPIVESPSEGEAQAAFMLEQKSVDYVSSQDYDAFIFGAPLVIRNLTVSGKRKLPGKNVYVDVAPEKVDFQKNLARLGITKEQFIDIALLVGTDFNKGLERVGAKTGLKLIREKGTFEAVLRSKEKEDLIPEFQKAKAFFEHPPVTRDYVLRWEKADADKMVEFLCRKRDFSDDRVLNACQKINAARMAKKKTTLDQWF</sequence>
<dbReference type="InterPro" id="IPR023426">
    <property type="entry name" value="Flap_endonuc"/>
</dbReference>
<keyword evidence="3 12" id="KW-0479">Metal-binding</keyword>
<dbReference type="InterPro" id="IPR008918">
    <property type="entry name" value="HhH2"/>
</dbReference>
<accession>A0AA96V4Q6</accession>
<dbReference type="CDD" id="cd09867">
    <property type="entry name" value="PIN_FEN1"/>
    <property type="match status" value="1"/>
</dbReference>
<evidence type="ECO:0000313" key="15">
    <source>
        <dbReference type="EMBL" id="WNY26504.1"/>
    </source>
</evidence>
<feature type="region of interest" description="N-domain" evidence="12">
    <location>
        <begin position="1"/>
        <end position="98"/>
    </location>
</feature>
<dbReference type="EC" id="3.1.-.-" evidence="12"/>
<dbReference type="FunFam" id="3.40.50.1010:FF:000016">
    <property type="entry name" value="Flap endonuclease 1"/>
    <property type="match status" value="1"/>
</dbReference>
<dbReference type="GO" id="GO:0043137">
    <property type="term" value="P:DNA replication, removal of RNA primer"/>
    <property type="evidence" value="ECO:0007669"/>
    <property type="project" value="UniProtKB-UniRule"/>
</dbReference>
<dbReference type="SMART" id="SM00484">
    <property type="entry name" value="XPGI"/>
    <property type="match status" value="1"/>
</dbReference>
<keyword evidence="4 12" id="KW-0255">Endonuclease</keyword>
<dbReference type="SMART" id="SM00485">
    <property type="entry name" value="XPGN"/>
    <property type="match status" value="1"/>
</dbReference>
<keyword evidence="5 12" id="KW-0227">DNA damage</keyword>
<evidence type="ECO:0000256" key="10">
    <source>
        <dbReference type="ARBA" id="ARBA00024702"/>
    </source>
</evidence>
<keyword evidence="2 12" id="KW-0540">Nuclease</keyword>
<evidence type="ECO:0000256" key="12">
    <source>
        <dbReference type="HAMAP-Rule" id="MF_00614"/>
    </source>
</evidence>
<evidence type="ECO:0000313" key="16">
    <source>
        <dbReference type="Proteomes" id="UP001304970"/>
    </source>
</evidence>
<comment type="subunit">
    <text evidence="11 12">Interacts with PCNA. PCNA stimulates the nuclease activity without altering cleavage specificity.</text>
</comment>
<evidence type="ECO:0000259" key="14">
    <source>
        <dbReference type="SMART" id="SM00485"/>
    </source>
</evidence>
<feature type="domain" description="XPG-I" evidence="13">
    <location>
        <begin position="140"/>
        <end position="221"/>
    </location>
</feature>
<keyword evidence="9 12" id="KW-0234">DNA repair</keyword>
<feature type="binding site" evidence="12">
    <location>
        <position position="80"/>
    </location>
    <ligand>
        <name>Mg(2+)</name>
        <dbReference type="ChEBI" id="CHEBI:18420"/>
        <label>1</label>
    </ligand>
</feature>
<reference evidence="15 16" key="1">
    <citation type="submission" date="2023-07" db="EMBL/GenBank/DDBJ databases">
        <title>Closed genome sequence of Methanosarcinaceae archaeon Am2.</title>
        <authorList>
            <person name="Poehlein A."/>
            <person name="Protasov E."/>
            <person name="Platt K."/>
            <person name="Reeh H."/>
            <person name="Daniel R."/>
            <person name="Brune A."/>
        </authorList>
    </citation>
    <scope>NUCLEOTIDE SEQUENCE [LARGE SCALE GENOMIC DNA]</scope>
    <source>
        <strain evidence="15 16">Am2</strain>
    </source>
</reference>
<dbReference type="Gene3D" id="3.40.50.1010">
    <property type="entry name" value="5'-nuclease"/>
    <property type="match status" value="1"/>
</dbReference>
<dbReference type="InterPro" id="IPR006084">
    <property type="entry name" value="XPG/Rad2"/>
</dbReference>
<comment type="function">
    <text evidence="10">Structure-specific nuclease with 5'-flap endonuclease and 5'-3' exonuclease activities involved in DNA replication and repair. During DNA replication, cleaves the 5'-overhanging flap structure that is generated by displacement synthesis when DNA polymerase encounters the 5'-end of a downstream Okazaki fragment. Binds the unpaired 3'-DNA end and kinks the DNA to facilitate 5' cleavage specificity. Cleaves one nucleotide into the double-stranded DNA from the junction in flap DNA, leaving a nick for ligation. Also involved in the base excision repair (BER) pathway. Acts as a genome stabilization factor that prevents flaps from equilibrating into structures that lead to duplications and deletions. Also possesses 5'-3' exonuclease activity on nicked or gapped double-stranded DNA.</text>
</comment>
<feature type="binding site" evidence="12">
    <location>
        <position position="236"/>
    </location>
    <ligand>
        <name>Mg(2+)</name>
        <dbReference type="ChEBI" id="CHEBI:18420"/>
        <label>2</label>
    </ligand>
</feature>
<dbReference type="GeneID" id="89227666"/>
<dbReference type="GO" id="GO:0017108">
    <property type="term" value="F:5'-flap endonuclease activity"/>
    <property type="evidence" value="ECO:0007669"/>
    <property type="project" value="UniProtKB-UniRule"/>
</dbReference>
<comment type="cofactor">
    <cofactor evidence="12">
        <name>Mg(2+)</name>
        <dbReference type="ChEBI" id="CHEBI:18420"/>
    </cofactor>
    <text evidence="12">Binds 2 magnesium ions per subunit. They probably participate in the reaction catalyzed by the enzyme. May bind an additional third magnesium ion after substrate binding.</text>
</comment>
<organism evidence="15 16">
    <name type="scientific">Methanolapillus ohkumae</name>
    <dbReference type="NCBI Taxonomy" id="3028298"/>
    <lineage>
        <taxon>Archaea</taxon>
        <taxon>Methanobacteriati</taxon>
        <taxon>Methanobacteriota</taxon>
        <taxon>Stenosarchaea group</taxon>
        <taxon>Methanomicrobia</taxon>
        <taxon>Methanosarcinales</taxon>
        <taxon>Methanosarcinaceae</taxon>
        <taxon>Methanolapillus</taxon>
    </lineage>
</organism>
<dbReference type="PROSITE" id="PS00841">
    <property type="entry name" value="XPG_1"/>
    <property type="match status" value="1"/>
</dbReference>
<keyword evidence="1 12" id="KW-0235">DNA replication</keyword>
<dbReference type="RefSeq" id="WP_338098031.1">
    <property type="nucleotide sequence ID" value="NZ_CP131061.1"/>
</dbReference>
<dbReference type="GO" id="GO:0000287">
    <property type="term" value="F:magnesium ion binding"/>
    <property type="evidence" value="ECO:0007669"/>
    <property type="project" value="UniProtKB-UniRule"/>
</dbReference>
<feature type="binding site" evidence="12">
    <location>
        <position position="154"/>
    </location>
    <ligand>
        <name>Mg(2+)</name>
        <dbReference type="ChEBI" id="CHEBI:18420"/>
        <label>1</label>
    </ligand>
</feature>
<dbReference type="InterPro" id="IPR019973">
    <property type="entry name" value="Flap_endonuc_arc"/>
</dbReference>
<evidence type="ECO:0000256" key="4">
    <source>
        <dbReference type="ARBA" id="ARBA00022759"/>
    </source>
</evidence>
<dbReference type="EMBL" id="CP131061">
    <property type="protein sequence ID" value="WNY26504.1"/>
    <property type="molecule type" value="Genomic_DNA"/>
</dbReference>
<feature type="binding site" evidence="12">
    <location>
        <position position="173"/>
    </location>
    <ligand>
        <name>Mg(2+)</name>
        <dbReference type="ChEBI" id="CHEBI:18420"/>
        <label>2</label>
    </ligand>
</feature>
<dbReference type="InterPro" id="IPR006086">
    <property type="entry name" value="XPG-I_dom"/>
</dbReference>
<evidence type="ECO:0000256" key="1">
    <source>
        <dbReference type="ARBA" id="ARBA00022705"/>
    </source>
</evidence>
<dbReference type="PANTHER" id="PTHR11081:SF9">
    <property type="entry name" value="FLAP ENDONUCLEASE 1"/>
    <property type="match status" value="1"/>
</dbReference>
<dbReference type="SMART" id="SM00279">
    <property type="entry name" value="HhH2"/>
    <property type="match status" value="1"/>
</dbReference>
<dbReference type="Proteomes" id="UP001304970">
    <property type="component" value="Chromosome"/>
</dbReference>
<evidence type="ECO:0000259" key="13">
    <source>
        <dbReference type="SMART" id="SM00484"/>
    </source>
</evidence>
<evidence type="ECO:0000256" key="7">
    <source>
        <dbReference type="ARBA" id="ARBA00022839"/>
    </source>
</evidence>
<evidence type="ECO:0000256" key="2">
    <source>
        <dbReference type="ARBA" id="ARBA00022722"/>
    </source>
</evidence>
<dbReference type="GO" id="GO:0003677">
    <property type="term" value="F:DNA binding"/>
    <property type="evidence" value="ECO:0007669"/>
    <property type="project" value="UniProtKB-UniRule"/>
</dbReference>
<dbReference type="PANTHER" id="PTHR11081">
    <property type="entry name" value="FLAP ENDONUCLEASE FAMILY MEMBER"/>
    <property type="match status" value="1"/>
</dbReference>
<dbReference type="InterPro" id="IPR019974">
    <property type="entry name" value="XPG_CS"/>
</dbReference>
<keyword evidence="6 12" id="KW-0378">Hydrolase</keyword>
<gene>
    <name evidence="12" type="primary">fen</name>
    <name evidence="15" type="ORF">MsAm2_02660</name>
</gene>
<dbReference type="InterPro" id="IPR029060">
    <property type="entry name" value="PIN-like_dom_sf"/>
</dbReference>
<comment type="function">
    <text evidence="12">Structure-specific nuclease with 5'-flap endonuclease and 5'-3' exonuclease activities involved in DNA replication and repair. During DNA replication, cleaves the 5'-overhanging flap structure that is generated by displacement synthesis when DNA polymerase encounters the 5'-end of a downstream Okazaki fragment. Binds the unpaired 3'-DNA end and kinks the DNA to facilitate 5' cleavage specificity. Cleaves one nucleotide into the double-stranded DNA from the junction in flap DNA, leaving a nick for ligation. Also involved in the base excision repair (BER) pathway. Acts as a genome stabilization factor that prevents flaps from equilibrating into structurs that lead to duplications and deletions. Also possesses 5'-3' exonuclease activity on nicked or gapped double-stranded DNA.</text>
</comment>
<dbReference type="InterPro" id="IPR036279">
    <property type="entry name" value="5-3_exonuclease_C_sf"/>
</dbReference>
<dbReference type="HAMAP" id="MF_00614">
    <property type="entry name" value="Fen"/>
    <property type="match status" value="1"/>
</dbReference>
<dbReference type="InterPro" id="IPR006085">
    <property type="entry name" value="XPG_DNA_repair_N"/>
</dbReference>
<evidence type="ECO:0000256" key="11">
    <source>
        <dbReference type="ARBA" id="ARBA00065981"/>
    </source>
</evidence>
<feature type="binding site" evidence="12">
    <location>
        <position position="27"/>
    </location>
    <ligand>
        <name>Mg(2+)</name>
        <dbReference type="ChEBI" id="CHEBI:18420"/>
        <label>1</label>
    </ligand>
</feature>
<evidence type="ECO:0000256" key="5">
    <source>
        <dbReference type="ARBA" id="ARBA00022763"/>
    </source>
</evidence>
<feature type="binding site" evidence="12">
    <location>
        <position position="175"/>
    </location>
    <ligand>
        <name>Mg(2+)</name>
        <dbReference type="ChEBI" id="CHEBI:18420"/>
        <label>2</label>
    </ligand>
</feature>
<evidence type="ECO:0000256" key="9">
    <source>
        <dbReference type="ARBA" id="ARBA00023204"/>
    </source>
</evidence>
<protein>
    <recommendedName>
        <fullName evidence="12">Flap endonuclease 1</fullName>
        <shortName evidence="12">FEN-1</shortName>
        <ecNumber evidence="12">3.1.-.-</ecNumber>
    </recommendedName>
    <alternativeName>
        <fullName evidence="12">Flap structure-specific endonuclease 1</fullName>
    </alternativeName>
</protein>
<dbReference type="PRINTS" id="PR00853">
    <property type="entry name" value="XPGRADSUPER"/>
</dbReference>
<keyword evidence="16" id="KW-1185">Reference proteome</keyword>
<name>A0AA96V4Q6_9EURY</name>
<dbReference type="Gene3D" id="1.10.150.20">
    <property type="entry name" value="5' to 3' exonuclease, C-terminal subdomain"/>
    <property type="match status" value="1"/>
</dbReference>
<feature type="domain" description="XPG N-terminal" evidence="14">
    <location>
        <begin position="1"/>
        <end position="101"/>
    </location>
</feature>
<keyword evidence="7 12" id="KW-0269">Exonuclease</keyword>
<proteinExistence type="inferred from homology"/>
<comment type="caution">
    <text evidence="12">Lacks conserved residue(s) required for the propagation of feature annotation.</text>
</comment>
<dbReference type="Pfam" id="PF00867">
    <property type="entry name" value="XPG_I"/>
    <property type="match status" value="1"/>
</dbReference>
<dbReference type="Pfam" id="PF00752">
    <property type="entry name" value="XPG_N"/>
    <property type="match status" value="1"/>
</dbReference>
<dbReference type="NCBIfam" id="TIGR03674">
    <property type="entry name" value="fen_arch"/>
    <property type="match status" value="1"/>
</dbReference>
<evidence type="ECO:0000256" key="6">
    <source>
        <dbReference type="ARBA" id="ARBA00022801"/>
    </source>
</evidence>
<comment type="similarity">
    <text evidence="12">Belongs to the XPG/RAD2 endonuclease family. FEN1 subfamily.</text>
</comment>
<dbReference type="AlphaFoldDB" id="A0AA96V4Q6"/>